<accession>A0A7T8GMH8</accession>
<evidence type="ECO:0000313" key="1">
    <source>
        <dbReference type="EMBL" id="QQP32998.1"/>
    </source>
</evidence>
<reference evidence="2" key="1">
    <citation type="submission" date="2021-01" db="EMBL/GenBank/DDBJ databases">
        <title>Caligus Genome Assembly.</title>
        <authorList>
            <person name="Gallardo-Escarate C."/>
        </authorList>
    </citation>
    <scope>NUCLEOTIDE SEQUENCE [LARGE SCALE GENOMIC DNA]</scope>
</reference>
<protein>
    <submittedName>
        <fullName evidence="1">Uncharacterized protein</fullName>
    </submittedName>
</protein>
<organism evidence="1 2">
    <name type="scientific">Caligus rogercresseyi</name>
    <name type="common">Sea louse</name>
    <dbReference type="NCBI Taxonomy" id="217165"/>
    <lineage>
        <taxon>Eukaryota</taxon>
        <taxon>Metazoa</taxon>
        <taxon>Ecdysozoa</taxon>
        <taxon>Arthropoda</taxon>
        <taxon>Crustacea</taxon>
        <taxon>Multicrustacea</taxon>
        <taxon>Hexanauplia</taxon>
        <taxon>Copepoda</taxon>
        <taxon>Siphonostomatoida</taxon>
        <taxon>Caligidae</taxon>
        <taxon>Caligus</taxon>
    </lineage>
</organism>
<dbReference type="AlphaFoldDB" id="A0A7T8GMH8"/>
<gene>
    <name evidence="1" type="ORF">FKW44_024210</name>
</gene>
<name>A0A7T8GMH8_CALRO</name>
<evidence type="ECO:0000313" key="2">
    <source>
        <dbReference type="Proteomes" id="UP000595437"/>
    </source>
</evidence>
<feature type="non-terminal residue" evidence="1">
    <location>
        <position position="1"/>
    </location>
</feature>
<dbReference type="Proteomes" id="UP000595437">
    <property type="component" value="Chromosome 19"/>
</dbReference>
<proteinExistence type="predicted"/>
<keyword evidence="2" id="KW-1185">Reference proteome</keyword>
<sequence length="59" mass="6296">SSGPPINTIRHYEGLLGQRMLNIKSLVFHPHLLTLAVHAKGPGASSESLISSFGLRDSS</sequence>
<dbReference type="EMBL" id="CP045908">
    <property type="protein sequence ID" value="QQP32998.1"/>
    <property type="molecule type" value="Genomic_DNA"/>
</dbReference>